<dbReference type="OrthoDB" id="9930272at2759"/>
<dbReference type="GO" id="GO:0005737">
    <property type="term" value="C:cytoplasm"/>
    <property type="evidence" value="ECO:0007669"/>
    <property type="project" value="GOC"/>
</dbReference>
<keyword evidence="3" id="KW-1185">Reference proteome</keyword>
<dbReference type="Proteomes" id="UP000515163">
    <property type="component" value="Unplaced"/>
</dbReference>
<dbReference type="InterPro" id="IPR036322">
    <property type="entry name" value="WD40_repeat_dom_sf"/>
</dbReference>
<dbReference type="GeneID" id="116308733"/>
<dbReference type="SMART" id="SM00320">
    <property type="entry name" value="WD40"/>
    <property type="match status" value="2"/>
</dbReference>
<dbReference type="InterPro" id="IPR056499">
    <property type="entry name" value="Beta-prop_HPS5-like"/>
</dbReference>
<dbReference type="SMART" id="SM00706">
    <property type="entry name" value="TECPR"/>
    <property type="match status" value="10"/>
</dbReference>
<feature type="compositionally biased region" description="Polar residues" evidence="1">
    <location>
        <begin position="561"/>
        <end position="573"/>
    </location>
</feature>
<dbReference type="KEGG" id="aten:116308733"/>
<dbReference type="InterPro" id="IPR001680">
    <property type="entry name" value="WD40_rpt"/>
</dbReference>
<sequence>MEDFIIGKDVVFREYEALQDLLQSLPLKAQLGPKGLVDQVRGLKEHGFQHLFSSLKEKAHDSHLGNVDIVYTCFDVSHNVVALGSNLGMIFFFDRNVKKLARFSSDAVHEPVTCIKLLPLQCFLASGHSNGAILIFSYYLSSKALPKSEYYPVSGIHTSAITCVEWSPDGTILYSGDEAGQIAVSIVKSPELIQTALLFTENAPIVQMSYSYSNLLVSTTKRTVLWNFTTEQPTQVGQKERKSPGSYGACFYPPARLLLEKEKEPPLTIYSSRPGLRLWTADINGKVLATLMYKGLMNDYPPGIHTLTPLPSPSLADATKIEPSSATAPQFGRLEIFHGQFVITWDCQRLWVLDTSPCALVCFHHSYHGNIIDVSTIGHEIYILQKGPRLIKKISLIPKMPNPLLQISRILGTSRQMDSSYVENSVVVRTSDPSISKDEDSSSCSSRSGLVETQDKTVAEGHELDILASKLQDVVEEDYGDIVFKPKRASKKKHNRLNDSFVEPNESSPEKEDDSANDETSDISSELDFADRSVSNYNSSDNDSPKGPNVVTLINVRDGHPNTTTTQQPSSVDQLEPPTRSDPYDLSSRTEHLSPSTGLTETIERTASLDSCSQTLSPIRELSQEYETPTSCSNESLTEKTNQESPVGLDESHSFPQIYSTTPSNLSDLSLSEKSFDRLTSGQRKQYTQRPDDFSMTVIGSESLSLEKTRADSQETLPVCLDVDGAEELYDAVSWTSSSRTFSDFDGVSLDFIRGIERTYTTQTSQESRTSDTSAASQNVHLLVDSWSDIKTPSSGYVVSLGVSDLHIWVVTNNESIFFCPTHFETISWTKVGGQAKTIAVNNAGDVIWCIDGRYQAYARTGIRDSNLTGSDWMPVEKNVRHVAIDDTVVLMILMNGDVFIRTDVSKDKPGGTSGKTIAENTNFMQASCLDGLAWFVDSNSSIHVYKGLNRTDPKDKENWHVVKGIPTRWACLKIYGWSWIVDNKGSIWFTNKVTHESPMGCEWYQVSLGQYLMQDKTLLDTLWSWVRRVDETKLITASPRAGIWILGKNGSLNSARGHLLGGHWQSITPNGTAKSVFWSCISARGYYSVQGNGNLWALQPSGDVICFKPGSRAIAVESSNTVLKLVAASHRTVWGISHNFRVVQRLGIMEDLCPQGVNWKVVELSSFQVGRVCHISSGTLCTWAVDESGSVWLRIGDLEKTDTTVSQVWLQVDGEPSIGCRFVKVAVSPDDAIVWALDDRFNVYARRNVAPNFQVGTSWELVPGTHVKDVCISGGHVVWAVCANGDIACRYGVSESYPLGNYWKKVPGNFELISITPDGELWAINLNGQLFRRKTKHFYGTQSPFKERTYSSLEAEWEII</sequence>
<proteinExistence type="predicted"/>
<dbReference type="Pfam" id="PF19193">
    <property type="entry name" value="Tectonin"/>
    <property type="match status" value="2"/>
</dbReference>
<dbReference type="PANTHER" id="PTHR23287">
    <property type="entry name" value="RUBY-EYE2-LIKE PROTEIN"/>
    <property type="match status" value="1"/>
</dbReference>
<dbReference type="Pfam" id="PF06462">
    <property type="entry name" value="Hyd_WA"/>
    <property type="match status" value="1"/>
</dbReference>
<feature type="compositionally biased region" description="Polar residues" evidence="1">
    <location>
        <begin position="625"/>
        <end position="636"/>
    </location>
</feature>
<dbReference type="InterPro" id="IPR015943">
    <property type="entry name" value="WD40/YVTN_repeat-like_dom_sf"/>
</dbReference>
<feature type="compositionally biased region" description="Polar residues" evidence="1">
    <location>
        <begin position="608"/>
        <end position="617"/>
    </location>
</feature>
<feature type="compositionally biased region" description="Low complexity" evidence="1">
    <location>
        <begin position="532"/>
        <end position="542"/>
    </location>
</feature>
<dbReference type="RefSeq" id="XP_031575073.1">
    <property type="nucleotide sequence ID" value="XM_031719213.1"/>
</dbReference>
<gene>
    <name evidence="4" type="primary">LOC116308733</name>
</gene>
<dbReference type="GO" id="GO:0032527">
    <property type="term" value="P:protein exit from endoplasmic reticulum"/>
    <property type="evidence" value="ECO:0007669"/>
    <property type="project" value="TreeGrafter"/>
</dbReference>
<feature type="region of interest" description="Disordered" evidence="1">
    <location>
        <begin position="432"/>
        <end position="452"/>
    </location>
</feature>
<evidence type="ECO:0000313" key="3">
    <source>
        <dbReference type="Proteomes" id="UP000515163"/>
    </source>
</evidence>
<feature type="domain" description="HPS5-like beta-propeller" evidence="2">
    <location>
        <begin position="69"/>
        <end position="385"/>
    </location>
</feature>
<feature type="compositionally biased region" description="Acidic residues" evidence="1">
    <location>
        <begin position="511"/>
        <end position="521"/>
    </location>
</feature>
<evidence type="ECO:0000313" key="4">
    <source>
        <dbReference type="RefSeq" id="XP_031575073.1"/>
    </source>
</evidence>
<dbReference type="Pfam" id="PF23756">
    <property type="entry name" value="Beta-prop_HPS5"/>
    <property type="match status" value="1"/>
</dbReference>
<evidence type="ECO:0000256" key="1">
    <source>
        <dbReference type="SAM" id="MobiDB-lite"/>
    </source>
</evidence>
<feature type="region of interest" description="Disordered" evidence="1">
    <location>
        <begin position="489"/>
        <end position="657"/>
    </location>
</feature>
<dbReference type="SUPFAM" id="SSF50978">
    <property type="entry name" value="WD40 repeat-like"/>
    <property type="match status" value="1"/>
</dbReference>
<dbReference type="InParanoid" id="A0A6P8JBP6"/>
<dbReference type="FunCoup" id="A0A6P8JBP6">
    <property type="interactions" value="413"/>
</dbReference>
<organism evidence="3 4">
    <name type="scientific">Actinia tenebrosa</name>
    <name type="common">Australian red waratah sea anemone</name>
    <dbReference type="NCBI Taxonomy" id="6105"/>
    <lineage>
        <taxon>Eukaryota</taxon>
        <taxon>Metazoa</taxon>
        <taxon>Cnidaria</taxon>
        <taxon>Anthozoa</taxon>
        <taxon>Hexacorallia</taxon>
        <taxon>Actiniaria</taxon>
        <taxon>Actiniidae</taxon>
        <taxon>Actinia</taxon>
    </lineage>
</organism>
<accession>A0A6P8JBP6</accession>
<protein>
    <submittedName>
        <fullName evidence="4">Tectonin beta-propeller repeat-containing protein 2-like</fullName>
    </submittedName>
</protein>
<reference evidence="4" key="1">
    <citation type="submission" date="2025-08" db="UniProtKB">
        <authorList>
            <consortium name="RefSeq"/>
        </authorList>
    </citation>
    <scope>IDENTIFICATION</scope>
    <source>
        <tissue evidence="4">Tentacle</tissue>
    </source>
</reference>
<dbReference type="PANTHER" id="PTHR23287:SF16">
    <property type="entry name" value="TECTONIN BETA-PROPELLER REPEAT-CONTAINING PROTEIN 2"/>
    <property type="match status" value="1"/>
</dbReference>
<dbReference type="Gene3D" id="2.130.10.10">
    <property type="entry name" value="YVTN repeat-like/Quinoprotein amine dehydrogenase"/>
    <property type="match status" value="1"/>
</dbReference>
<evidence type="ECO:0000259" key="2">
    <source>
        <dbReference type="Pfam" id="PF23756"/>
    </source>
</evidence>
<name>A0A6P8JBP6_ACTTE</name>
<dbReference type="InterPro" id="IPR006624">
    <property type="entry name" value="Beta-propeller_rpt_TECPR"/>
</dbReference>